<gene>
    <name evidence="9" type="ORF">BKA15_002329</name>
</gene>
<dbReference type="PRINTS" id="PR01001">
    <property type="entry name" value="FADG3PDH"/>
</dbReference>
<comment type="caution">
    <text evidence="9">The sequence shown here is derived from an EMBL/GenBank/DDBJ whole genome shotgun (WGS) entry which is preliminary data.</text>
</comment>
<dbReference type="Gene3D" id="3.50.50.60">
    <property type="entry name" value="FAD/NAD(P)-binding domain"/>
    <property type="match status" value="1"/>
</dbReference>
<dbReference type="GO" id="GO:0004368">
    <property type="term" value="F:glycerol-3-phosphate dehydrogenase (quinone) activity"/>
    <property type="evidence" value="ECO:0007669"/>
    <property type="project" value="UniProtKB-EC"/>
</dbReference>
<feature type="domain" description="Alpha-glycerophosphate oxidase C-terminal" evidence="8">
    <location>
        <begin position="392"/>
        <end position="508"/>
    </location>
</feature>
<dbReference type="Gene3D" id="1.10.8.870">
    <property type="entry name" value="Alpha-glycerophosphate oxidase, cap domain"/>
    <property type="match status" value="1"/>
</dbReference>
<dbReference type="GO" id="GO:0009331">
    <property type="term" value="C:glycerol-3-phosphate dehydrogenase (FAD) complex"/>
    <property type="evidence" value="ECO:0007669"/>
    <property type="project" value="UniProtKB-UniRule"/>
</dbReference>
<dbReference type="GO" id="GO:0046168">
    <property type="term" value="P:glycerol-3-phosphate catabolic process"/>
    <property type="evidence" value="ECO:0007669"/>
    <property type="project" value="TreeGrafter"/>
</dbReference>
<sequence>MDGRLNVDQRAAALVELPKTRYDLVVVGGGVLGAGIALDATTRGLRVALIEAVDWAGGASGRTGKIMAGRPRTRTEDLRAIPVLRRERTRLLDRLAPHLVRRVPMLQPVASPWDRVAIAAELIAQDAPVPRTGRAGLLPAHRQLPRRSVRRIAPALRPELITGGVQYFEAECDDARFVLALVRTAELYGTTLAHHCPALELITTDGAVTGVRARDELSGEEFVINTATVVIAAGANTPTLVGDRISLPRIERQRRAYLVLPRDRIRASTGILLADHGISLVPWGRHWIVGPSRSPVGDGPIRPFDDHDLRLILDAVNPQLARELGPADVSAGYAGSHPVITDGAGRDRDQWVGTAPGLVTAVTAEAAGYRDLAARAVDAAGGLIGGLVPKPITDRVPLLGADGYFARWNQRHLLARRAGLHVARVEHLLRRHGSALDPVLELIMDHPELARPLLGAEDYLAAEVVHAVTHEGAVTVDDVLYRRTGIAYETVDGGRTATTAIADLMARWAGGTADAP</sequence>
<dbReference type="PANTHER" id="PTHR11985">
    <property type="entry name" value="GLYCEROL-3-PHOSPHATE DEHYDROGENASE"/>
    <property type="match status" value="1"/>
</dbReference>
<dbReference type="InterPro" id="IPR038299">
    <property type="entry name" value="DAO_C_sf"/>
</dbReference>
<comment type="cofactor">
    <cofactor evidence="1 6">
        <name>FAD</name>
        <dbReference type="ChEBI" id="CHEBI:57692"/>
    </cofactor>
</comment>
<organism evidence="9 10">
    <name type="scientific">Microlunatus parietis</name>
    <dbReference type="NCBI Taxonomy" id="682979"/>
    <lineage>
        <taxon>Bacteria</taxon>
        <taxon>Bacillati</taxon>
        <taxon>Actinomycetota</taxon>
        <taxon>Actinomycetes</taxon>
        <taxon>Propionibacteriales</taxon>
        <taxon>Propionibacteriaceae</taxon>
        <taxon>Microlunatus</taxon>
    </lineage>
</organism>
<dbReference type="Pfam" id="PF16901">
    <property type="entry name" value="DAO_C"/>
    <property type="match status" value="1"/>
</dbReference>
<feature type="domain" description="FAD dependent oxidoreductase" evidence="7">
    <location>
        <begin position="23"/>
        <end position="361"/>
    </location>
</feature>
<reference evidence="9 10" key="1">
    <citation type="submission" date="2020-07" db="EMBL/GenBank/DDBJ databases">
        <title>Sequencing the genomes of 1000 actinobacteria strains.</title>
        <authorList>
            <person name="Klenk H.-P."/>
        </authorList>
    </citation>
    <scope>NUCLEOTIDE SEQUENCE [LARGE SCALE GENOMIC DNA]</scope>
    <source>
        <strain evidence="9 10">DSM 22083</strain>
    </source>
</reference>
<proteinExistence type="inferred from homology"/>
<evidence type="ECO:0000256" key="2">
    <source>
        <dbReference type="ARBA" id="ARBA00007330"/>
    </source>
</evidence>
<dbReference type="RefSeq" id="WP_179750861.1">
    <property type="nucleotide sequence ID" value="NZ_JACCBU010000001.1"/>
</dbReference>
<keyword evidence="10" id="KW-1185">Reference proteome</keyword>
<dbReference type="Pfam" id="PF01266">
    <property type="entry name" value="DAO"/>
    <property type="match status" value="1"/>
</dbReference>
<dbReference type="Gene3D" id="3.30.9.10">
    <property type="entry name" value="D-Amino Acid Oxidase, subunit A, domain 2"/>
    <property type="match status" value="1"/>
</dbReference>
<evidence type="ECO:0000259" key="8">
    <source>
        <dbReference type="Pfam" id="PF16901"/>
    </source>
</evidence>
<keyword evidence="5 6" id="KW-0560">Oxidoreductase</keyword>
<evidence type="ECO:0000313" key="9">
    <source>
        <dbReference type="EMBL" id="NYE71000.1"/>
    </source>
</evidence>
<evidence type="ECO:0000256" key="5">
    <source>
        <dbReference type="ARBA" id="ARBA00023002"/>
    </source>
</evidence>
<dbReference type="InterPro" id="IPR006076">
    <property type="entry name" value="FAD-dep_OxRdtase"/>
</dbReference>
<dbReference type="PANTHER" id="PTHR11985:SF31">
    <property type="entry name" value="GLYCEROL-3-PHOSPHATE DEHYDROGENASE 2"/>
    <property type="match status" value="1"/>
</dbReference>
<dbReference type="AlphaFoldDB" id="A0A7Y9I686"/>
<protein>
    <recommendedName>
        <fullName evidence="6">Glycerol-3-phosphate dehydrogenase</fullName>
        <ecNumber evidence="6">1.1.5.3</ecNumber>
    </recommendedName>
</protein>
<comment type="catalytic activity">
    <reaction evidence="6">
        <text>a quinone + sn-glycerol 3-phosphate = dihydroxyacetone phosphate + a quinol</text>
        <dbReference type="Rhea" id="RHEA:18977"/>
        <dbReference type="ChEBI" id="CHEBI:24646"/>
        <dbReference type="ChEBI" id="CHEBI:57597"/>
        <dbReference type="ChEBI" id="CHEBI:57642"/>
        <dbReference type="ChEBI" id="CHEBI:132124"/>
        <dbReference type="EC" id="1.1.5.3"/>
    </reaction>
</comment>
<keyword evidence="3 6" id="KW-0285">Flavoprotein</keyword>
<keyword evidence="4" id="KW-0274">FAD</keyword>
<comment type="similarity">
    <text evidence="2 6">Belongs to the FAD-dependent glycerol-3-phosphate dehydrogenase family.</text>
</comment>
<evidence type="ECO:0000256" key="3">
    <source>
        <dbReference type="ARBA" id="ARBA00022630"/>
    </source>
</evidence>
<dbReference type="SUPFAM" id="SSF51905">
    <property type="entry name" value="FAD/NAD(P)-binding domain"/>
    <property type="match status" value="1"/>
</dbReference>
<dbReference type="Proteomes" id="UP000569914">
    <property type="component" value="Unassembled WGS sequence"/>
</dbReference>
<evidence type="ECO:0000313" key="10">
    <source>
        <dbReference type="Proteomes" id="UP000569914"/>
    </source>
</evidence>
<evidence type="ECO:0000259" key="7">
    <source>
        <dbReference type="Pfam" id="PF01266"/>
    </source>
</evidence>
<dbReference type="InterPro" id="IPR036188">
    <property type="entry name" value="FAD/NAD-bd_sf"/>
</dbReference>
<name>A0A7Y9I686_9ACTN</name>
<dbReference type="EC" id="1.1.5.3" evidence="6"/>
<dbReference type="EMBL" id="JACCBU010000001">
    <property type="protein sequence ID" value="NYE71000.1"/>
    <property type="molecule type" value="Genomic_DNA"/>
</dbReference>
<evidence type="ECO:0000256" key="4">
    <source>
        <dbReference type="ARBA" id="ARBA00022827"/>
    </source>
</evidence>
<evidence type="ECO:0000256" key="1">
    <source>
        <dbReference type="ARBA" id="ARBA00001974"/>
    </source>
</evidence>
<dbReference type="PROSITE" id="PS00977">
    <property type="entry name" value="FAD_G3PDH_1"/>
    <property type="match status" value="1"/>
</dbReference>
<dbReference type="InterPro" id="IPR000447">
    <property type="entry name" value="G3P_DH_FAD-dep"/>
</dbReference>
<evidence type="ECO:0000256" key="6">
    <source>
        <dbReference type="RuleBase" id="RU361217"/>
    </source>
</evidence>
<dbReference type="InterPro" id="IPR031656">
    <property type="entry name" value="DAO_C"/>
</dbReference>
<accession>A0A7Y9I686</accession>